<organism evidence="2 3">
    <name type="scientific">Trema orientale</name>
    <name type="common">Charcoal tree</name>
    <name type="synonym">Celtis orientalis</name>
    <dbReference type="NCBI Taxonomy" id="63057"/>
    <lineage>
        <taxon>Eukaryota</taxon>
        <taxon>Viridiplantae</taxon>
        <taxon>Streptophyta</taxon>
        <taxon>Embryophyta</taxon>
        <taxon>Tracheophyta</taxon>
        <taxon>Spermatophyta</taxon>
        <taxon>Magnoliopsida</taxon>
        <taxon>eudicotyledons</taxon>
        <taxon>Gunneridae</taxon>
        <taxon>Pentapetalae</taxon>
        <taxon>rosids</taxon>
        <taxon>fabids</taxon>
        <taxon>Rosales</taxon>
        <taxon>Cannabaceae</taxon>
        <taxon>Trema</taxon>
    </lineage>
</organism>
<gene>
    <name evidence="2" type="ORF">TorRG33x02_018870</name>
</gene>
<dbReference type="Proteomes" id="UP000237000">
    <property type="component" value="Unassembled WGS sequence"/>
</dbReference>
<sequence length="126" mass="14506">MSGMIPGVGVPHRRRINHHNQQAHTPHNHPLYLPHNFDPSMDLDETALRARQRLEKRLLRHCLHLPSSRSNSSRPSGGEDRNPKTETKDDDGSDSKLGSFRMPWSFHSHRRKLQRSESDIKVTSCC</sequence>
<evidence type="ECO:0000313" key="2">
    <source>
        <dbReference type="EMBL" id="POO02103.1"/>
    </source>
</evidence>
<feature type="region of interest" description="Disordered" evidence="1">
    <location>
        <begin position="21"/>
        <end position="41"/>
    </location>
</feature>
<name>A0A2P5FWC8_TREOI</name>
<evidence type="ECO:0000313" key="3">
    <source>
        <dbReference type="Proteomes" id="UP000237000"/>
    </source>
</evidence>
<feature type="region of interest" description="Disordered" evidence="1">
    <location>
        <begin position="59"/>
        <end position="126"/>
    </location>
</feature>
<comment type="caution">
    <text evidence="2">The sequence shown here is derived from an EMBL/GenBank/DDBJ whole genome shotgun (WGS) entry which is preliminary data.</text>
</comment>
<feature type="compositionally biased region" description="Low complexity" evidence="1">
    <location>
        <begin position="66"/>
        <end position="76"/>
    </location>
</feature>
<dbReference type="InParanoid" id="A0A2P5FWC8"/>
<reference evidence="3" key="1">
    <citation type="submission" date="2016-06" db="EMBL/GenBank/DDBJ databases">
        <title>Parallel loss of symbiosis genes in relatives of nitrogen-fixing non-legume Parasponia.</title>
        <authorList>
            <person name="Van Velzen R."/>
            <person name="Holmer R."/>
            <person name="Bu F."/>
            <person name="Rutten L."/>
            <person name="Van Zeijl A."/>
            <person name="Liu W."/>
            <person name="Santuari L."/>
            <person name="Cao Q."/>
            <person name="Sharma T."/>
            <person name="Shen D."/>
            <person name="Roswanjaya Y."/>
            <person name="Wardhani T."/>
            <person name="Kalhor M.S."/>
            <person name="Jansen J."/>
            <person name="Van den Hoogen J."/>
            <person name="Gungor B."/>
            <person name="Hartog M."/>
            <person name="Hontelez J."/>
            <person name="Verver J."/>
            <person name="Yang W.-C."/>
            <person name="Schijlen E."/>
            <person name="Repin R."/>
            <person name="Schilthuizen M."/>
            <person name="Schranz E."/>
            <person name="Heidstra R."/>
            <person name="Miyata K."/>
            <person name="Fedorova E."/>
            <person name="Kohlen W."/>
            <person name="Bisseling T."/>
            <person name="Smit S."/>
            <person name="Geurts R."/>
        </authorList>
    </citation>
    <scope>NUCLEOTIDE SEQUENCE [LARGE SCALE GENOMIC DNA]</scope>
    <source>
        <strain evidence="3">cv. RG33-2</strain>
    </source>
</reference>
<keyword evidence="3" id="KW-1185">Reference proteome</keyword>
<proteinExistence type="predicted"/>
<dbReference type="AlphaFoldDB" id="A0A2P5FWC8"/>
<dbReference type="OrthoDB" id="1187715at2759"/>
<dbReference type="EMBL" id="JXTC01000005">
    <property type="protein sequence ID" value="POO02103.1"/>
    <property type="molecule type" value="Genomic_DNA"/>
</dbReference>
<protein>
    <submittedName>
        <fullName evidence="2">Uncharacterized protein</fullName>
    </submittedName>
</protein>
<feature type="compositionally biased region" description="Basic and acidic residues" evidence="1">
    <location>
        <begin position="77"/>
        <end position="87"/>
    </location>
</feature>
<evidence type="ECO:0000256" key="1">
    <source>
        <dbReference type="SAM" id="MobiDB-lite"/>
    </source>
</evidence>
<accession>A0A2P5FWC8</accession>